<organism evidence="6 7">
    <name type="scientific">Litorivivens lipolytica</name>
    <dbReference type="NCBI Taxonomy" id="1524264"/>
    <lineage>
        <taxon>Bacteria</taxon>
        <taxon>Pseudomonadati</taxon>
        <taxon>Pseudomonadota</taxon>
        <taxon>Gammaproteobacteria</taxon>
        <taxon>Litorivivens</taxon>
    </lineage>
</organism>
<evidence type="ECO:0000259" key="5">
    <source>
        <dbReference type="Pfam" id="PF13505"/>
    </source>
</evidence>
<feature type="domain" description="Outer membrane protein beta-barrel" evidence="5">
    <location>
        <begin position="7"/>
        <end position="215"/>
    </location>
</feature>
<dbReference type="Gene3D" id="2.40.160.20">
    <property type="match status" value="1"/>
</dbReference>
<dbReference type="InterPro" id="IPR051692">
    <property type="entry name" value="OMP-like"/>
</dbReference>
<reference evidence="6 7" key="1">
    <citation type="submission" date="2020-08" db="EMBL/GenBank/DDBJ databases">
        <title>Genomic Encyclopedia of Type Strains, Phase III (KMG-III): the genomes of soil and plant-associated and newly described type strains.</title>
        <authorList>
            <person name="Whitman W."/>
        </authorList>
    </citation>
    <scope>NUCLEOTIDE SEQUENCE [LARGE SCALE GENOMIC DNA]</scope>
    <source>
        <strain evidence="6 7">CECT 8654</strain>
    </source>
</reference>
<dbReference type="InterPro" id="IPR027385">
    <property type="entry name" value="Beta-barrel_OMP"/>
</dbReference>
<dbReference type="EMBL" id="JACHWY010000002">
    <property type="protein sequence ID" value="MBB3047636.1"/>
    <property type="molecule type" value="Genomic_DNA"/>
</dbReference>
<feature type="signal peptide" evidence="4">
    <location>
        <begin position="1"/>
        <end position="20"/>
    </location>
</feature>
<proteinExistence type="predicted"/>
<keyword evidence="2 4" id="KW-0732">Signal</keyword>
<keyword evidence="3" id="KW-0472">Membrane</keyword>
<keyword evidence="7" id="KW-1185">Reference proteome</keyword>
<evidence type="ECO:0000313" key="6">
    <source>
        <dbReference type="EMBL" id="MBB3047636.1"/>
    </source>
</evidence>
<dbReference type="AlphaFoldDB" id="A0A7W4W532"/>
<evidence type="ECO:0000313" key="7">
    <source>
        <dbReference type="Proteomes" id="UP000537130"/>
    </source>
</evidence>
<accession>A0A7W4W532</accession>
<dbReference type="GO" id="GO:0016020">
    <property type="term" value="C:membrane"/>
    <property type="evidence" value="ECO:0007669"/>
    <property type="project" value="UniProtKB-SubCell"/>
</dbReference>
<evidence type="ECO:0000256" key="4">
    <source>
        <dbReference type="SAM" id="SignalP"/>
    </source>
</evidence>
<dbReference type="PANTHER" id="PTHR34001">
    <property type="entry name" value="BLL7405 PROTEIN"/>
    <property type="match status" value="1"/>
</dbReference>
<dbReference type="PANTHER" id="PTHR34001:SF3">
    <property type="entry name" value="BLL7405 PROTEIN"/>
    <property type="match status" value="1"/>
</dbReference>
<protein>
    <submittedName>
        <fullName evidence="6">Outer membrane immunogenic protein</fullName>
    </submittedName>
</protein>
<feature type="chain" id="PRO_5031364330" evidence="4">
    <location>
        <begin position="21"/>
        <end position="259"/>
    </location>
</feature>
<dbReference type="RefSeq" id="WP_183410406.1">
    <property type="nucleotide sequence ID" value="NZ_JACHWY010000002.1"/>
</dbReference>
<evidence type="ECO:0000256" key="2">
    <source>
        <dbReference type="ARBA" id="ARBA00022729"/>
    </source>
</evidence>
<comment type="caution">
    <text evidence="6">The sequence shown here is derived from an EMBL/GenBank/DDBJ whole genome shotgun (WGS) entry which is preliminary data.</text>
</comment>
<name>A0A7W4W532_9GAMM</name>
<sequence length="259" mass="27550">MNKQLSLAGALVLASSSVFAQQQWQGYYLGFSGGFGFNPGDNGELEFRRVDGSDNSQAIDNAFGDNFEGKFNAGSLLGLQAGYDFQQGAYVYGVELSVNAADLSQEQSAFSATPATYIERREIDVLTTLTGRIGFASEHAFLPYIKAGVAHGDVDYSWEGNSGAFRGEADDDDGSGLGYTVGVGMEVRLNPSLTLAFEYQYVDLGAADFATNFSGEQSIGGSNGAFNAFGDAASGGTNAEGSDDDFDFQIVHTQLKYRF</sequence>
<gene>
    <name evidence="6" type="ORF">FHR99_001902</name>
</gene>
<dbReference type="InterPro" id="IPR011250">
    <property type="entry name" value="OMP/PagP_B-barrel"/>
</dbReference>
<evidence type="ECO:0000256" key="1">
    <source>
        <dbReference type="ARBA" id="ARBA00004370"/>
    </source>
</evidence>
<dbReference type="Proteomes" id="UP000537130">
    <property type="component" value="Unassembled WGS sequence"/>
</dbReference>
<dbReference type="Pfam" id="PF13505">
    <property type="entry name" value="OMP_b-brl"/>
    <property type="match status" value="1"/>
</dbReference>
<evidence type="ECO:0000256" key="3">
    <source>
        <dbReference type="ARBA" id="ARBA00023136"/>
    </source>
</evidence>
<comment type="subcellular location">
    <subcellularLocation>
        <location evidence="1">Membrane</location>
    </subcellularLocation>
</comment>
<dbReference type="SUPFAM" id="SSF56925">
    <property type="entry name" value="OMPA-like"/>
    <property type="match status" value="1"/>
</dbReference>